<accession>A0A547P770</accession>
<proteinExistence type="predicted"/>
<sequence length="222" mass="23232">MITHTNDNGAHIITMDDGKVNALNKEKLDALVAKLADCAKDQAPVAICGRKGIFSAGFDLKGFAAGPEMATAQLQAGKDAILAILRHPAPIITVCEGHAYPMGAFLMLAADHAIGTEGDFVTGMNESAIGMALPIYPMILGAARLSPHGRKAVATSEMFDPHAAHDVGYFQNVVPAEAVDATLAATLTHMKTLNPGAFNANKTAMNDKLIKDIEASPLPDFG</sequence>
<dbReference type="OrthoDB" id="8640486at2"/>
<protein>
    <submittedName>
        <fullName evidence="1">Crotonase/enoyl-CoA hydratase family protein</fullName>
    </submittedName>
</protein>
<dbReference type="AlphaFoldDB" id="A0A547P770"/>
<name>A0A547P770_9SPHN</name>
<dbReference type="InterPro" id="IPR029045">
    <property type="entry name" value="ClpP/crotonase-like_dom_sf"/>
</dbReference>
<dbReference type="PANTHER" id="PTHR11941">
    <property type="entry name" value="ENOYL-COA HYDRATASE-RELATED"/>
    <property type="match status" value="1"/>
</dbReference>
<dbReference type="RefSeq" id="WP_142789154.1">
    <property type="nucleotide sequence ID" value="NZ_VHJK01000002.1"/>
</dbReference>
<comment type="caution">
    <text evidence="1">The sequence shown here is derived from an EMBL/GenBank/DDBJ whole genome shotgun (WGS) entry which is preliminary data.</text>
</comment>
<keyword evidence="2" id="KW-1185">Reference proteome</keyword>
<dbReference type="GO" id="GO:0006635">
    <property type="term" value="P:fatty acid beta-oxidation"/>
    <property type="evidence" value="ECO:0007669"/>
    <property type="project" value="TreeGrafter"/>
</dbReference>
<dbReference type="Gene3D" id="3.90.226.10">
    <property type="entry name" value="2-enoyl-CoA Hydratase, Chain A, domain 1"/>
    <property type="match status" value="1"/>
</dbReference>
<reference evidence="1 2" key="1">
    <citation type="submission" date="2019-06" db="EMBL/GenBank/DDBJ databases">
        <title>Erythrobacter insulae sp. nov., isolated from a tidal flat.</title>
        <authorList>
            <person name="Yoon J.-H."/>
        </authorList>
    </citation>
    <scope>NUCLEOTIDE SEQUENCE [LARGE SCALE GENOMIC DNA]</scope>
    <source>
        <strain evidence="1 2">JBTF-M21</strain>
    </source>
</reference>
<evidence type="ECO:0000313" key="2">
    <source>
        <dbReference type="Proteomes" id="UP000316343"/>
    </source>
</evidence>
<dbReference type="Proteomes" id="UP000316343">
    <property type="component" value="Unassembled WGS sequence"/>
</dbReference>
<dbReference type="Pfam" id="PF00378">
    <property type="entry name" value="ECH_1"/>
    <property type="match status" value="1"/>
</dbReference>
<dbReference type="PANTHER" id="PTHR11941:SF54">
    <property type="entry name" value="ENOYL-COA HYDRATASE, MITOCHONDRIAL"/>
    <property type="match status" value="1"/>
</dbReference>
<dbReference type="EMBL" id="VHJK01000002">
    <property type="protein sequence ID" value="TRD09864.1"/>
    <property type="molecule type" value="Genomic_DNA"/>
</dbReference>
<evidence type="ECO:0000313" key="1">
    <source>
        <dbReference type="EMBL" id="TRD09864.1"/>
    </source>
</evidence>
<dbReference type="InterPro" id="IPR001753">
    <property type="entry name" value="Enoyl-CoA_hydra/iso"/>
</dbReference>
<gene>
    <name evidence="1" type="ORF">FGU71_12690</name>
</gene>
<dbReference type="GO" id="GO:0003824">
    <property type="term" value="F:catalytic activity"/>
    <property type="evidence" value="ECO:0007669"/>
    <property type="project" value="UniProtKB-ARBA"/>
</dbReference>
<organism evidence="1 2">
    <name type="scientific">Erythrobacter insulae</name>
    <dbReference type="NCBI Taxonomy" id="2584124"/>
    <lineage>
        <taxon>Bacteria</taxon>
        <taxon>Pseudomonadati</taxon>
        <taxon>Pseudomonadota</taxon>
        <taxon>Alphaproteobacteria</taxon>
        <taxon>Sphingomonadales</taxon>
        <taxon>Erythrobacteraceae</taxon>
        <taxon>Erythrobacter/Porphyrobacter group</taxon>
        <taxon>Erythrobacter</taxon>
    </lineage>
</organism>
<dbReference type="SUPFAM" id="SSF52096">
    <property type="entry name" value="ClpP/crotonase"/>
    <property type="match status" value="1"/>
</dbReference>
<dbReference type="CDD" id="cd06558">
    <property type="entry name" value="crotonase-like"/>
    <property type="match status" value="1"/>
</dbReference>
<dbReference type="NCBIfam" id="NF004858">
    <property type="entry name" value="PRK06213.1"/>
    <property type="match status" value="1"/>
</dbReference>